<protein>
    <submittedName>
        <fullName evidence="4">Tyrosine-type recombinase/integrase</fullName>
    </submittedName>
</protein>
<accession>A0ABP9ZTP1</accession>
<sequence length="329" mass="37025">MGQGSMTARKHSSGWMADFYYARQRVRKYGFATKSAAVRYEQDYLAQRSATGRPLDDRLSDLVRLWHRLHGCMLKDEKARLARTLAVVERLGDPVACDFNALAWSHYRSTRLQKVSPHTVNHEQRYLSAVFSELIRLGAWAGTNPLSAVRQIRTDQVELTFLSLPQLQHLLEECKASQNNHCYPVALICASTGCRWNEAESLTRSCVYAGKVHFHKTKNSRSRAVPISAEVEKLILQNALPGGGRLFVSCRASFRGAYERCGFDTPGQLTHILRHTFASHFMMGGGDILTLQRILGHSDIKMTMRYSHLSPEHLISALSLSPLAQLKLG</sequence>
<feature type="domain" description="Tyr recombinase" evidence="3">
    <location>
        <begin position="157"/>
        <end position="319"/>
    </location>
</feature>
<dbReference type="Pfam" id="PF00589">
    <property type="entry name" value="Phage_integrase"/>
    <property type="match status" value="1"/>
</dbReference>
<keyword evidence="5" id="KW-1185">Reference proteome</keyword>
<dbReference type="InterPro" id="IPR013762">
    <property type="entry name" value="Integrase-like_cat_sf"/>
</dbReference>
<evidence type="ECO:0000256" key="1">
    <source>
        <dbReference type="ARBA" id="ARBA00022908"/>
    </source>
</evidence>
<dbReference type="Gene3D" id="1.10.443.10">
    <property type="entry name" value="Intergrase catalytic core"/>
    <property type="match status" value="1"/>
</dbReference>
<organism evidence="4 5">
    <name type="scientific">Halopseudomonas sabulinigri</name>
    <dbReference type="NCBI Taxonomy" id="472181"/>
    <lineage>
        <taxon>Bacteria</taxon>
        <taxon>Pseudomonadati</taxon>
        <taxon>Pseudomonadota</taxon>
        <taxon>Gammaproteobacteria</taxon>
        <taxon>Pseudomonadales</taxon>
        <taxon>Pseudomonadaceae</taxon>
        <taxon>Halopseudomonas</taxon>
    </lineage>
</organism>
<dbReference type="CDD" id="cd00796">
    <property type="entry name" value="INT_Rci_Hp1_C"/>
    <property type="match status" value="1"/>
</dbReference>
<evidence type="ECO:0000259" key="3">
    <source>
        <dbReference type="PROSITE" id="PS51898"/>
    </source>
</evidence>
<gene>
    <name evidence="4" type="ORF">NBRC116187_31700</name>
</gene>
<comment type="caution">
    <text evidence="4">The sequence shown here is derived from an EMBL/GenBank/DDBJ whole genome shotgun (WGS) entry which is preliminary data.</text>
</comment>
<dbReference type="InterPro" id="IPR057084">
    <property type="entry name" value="Int_N"/>
</dbReference>
<dbReference type="PROSITE" id="PS51898">
    <property type="entry name" value="TYR_RECOMBINASE"/>
    <property type="match status" value="1"/>
</dbReference>
<dbReference type="Pfam" id="PF24624">
    <property type="entry name" value="Int_N"/>
    <property type="match status" value="1"/>
</dbReference>
<keyword evidence="2" id="KW-0233">DNA recombination</keyword>
<reference evidence="4 5" key="1">
    <citation type="submission" date="2024-04" db="EMBL/GenBank/DDBJ databases">
        <title>Draft genome sequence of Halopseudomonas sabulinigri NBRC 116187.</title>
        <authorList>
            <person name="Miyakawa T."/>
            <person name="Kusuya Y."/>
            <person name="Miura T."/>
        </authorList>
    </citation>
    <scope>NUCLEOTIDE SEQUENCE [LARGE SCALE GENOMIC DNA]</scope>
    <source>
        <strain evidence="4 5">4NH20-0042</strain>
    </source>
</reference>
<dbReference type="PANTHER" id="PTHR30349">
    <property type="entry name" value="PHAGE INTEGRASE-RELATED"/>
    <property type="match status" value="1"/>
</dbReference>
<keyword evidence="1" id="KW-0229">DNA integration</keyword>
<name>A0ABP9ZTP1_9GAMM</name>
<proteinExistence type="predicted"/>
<dbReference type="InterPro" id="IPR002104">
    <property type="entry name" value="Integrase_catalytic"/>
</dbReference>
<dbReference type="SUPFAM" id="SSF56349">
    <property type="entry name" value="DNA breaking-rejoining enzymes"/>
    <property type="match status" value="1"/>
</dbReference>
<dbReference type="PANTHER" id="PTHR30349:SF93">
    <property type="entry name" value="FELS-2 PROPHAGE PROTEIN"/>
    <property type="match status" value="1"/>
</dbReference>
<dbReference type="InterPro" id="IPR050090">
    <property type="entry name" value="Tyrosine_recombinase_XerCD"/>
</dbReference>
<dbReference type="InterPro" id="IPR011010">
    <property type="entry name" value="DNA_brk_join_enz"/>
</dbReference>
<evidence type="ECO:0000313" key="5">
    <source>
        <dbReference type="Proteomes" id="UP001486808"/>
    </source>
</evidence>
<dbReference type="EMBL" id="BAABWD010000005">
    <property type="protein sequence ID" value="GAA6132810.1"/>
    <property type="molecule type" value="Genomic_DNA"/>
</dbReference>
<dbReference type="Proteomes" id="UP001486808">
    <property type="component" value="Unassembled WGS sequence"/>
</dbReference>
<evidence type="ECO:0000256" key="2">
    <source>
        <dbReference type="ARBA" id="ARBA00023172"/>
    </source>
</evidence>
<evidence type="ECO:0000313" key="4">
    <source>
        <dbReference type="EMBL" id="GAA6132810.1"/>
    </source>
</evidence>